<evidence type="ECO:0000256" key="1">
    <source>
        <dbReference type="SAM" id="SignalP"/>
    </source>
</evidence>
<reference evidence="2 3" key="1">
    <citation type="journal article" date="2013" name="Genome Announc.">
        <title>Draft Genome Sequence of Sphingobium ummariense Strain RL-3, a Hexachlorocyclohexane-Degrading Bacterium.</title>
        <authorList>
            <person name="Kohli P."/>
            <person name="Dua A."/>
            <person name="Sangwan N."/>
            <person name="Oldach P."/>
            <person name="Khurana J.P."/>
            <person name="Lal R."/>
        </authorList>
    </citation>
    <scope>NUCLEOTIDE SEQUENCE [LARGE SCALE GENOMIC DNA]</scope>
    <source>
        <strain evidence="2 3">RL-3</strain>
    </source>
</reference>
<dbReference type="eggNOG" id="ENOG502Z8R4">
    <property type="taxonomic scope" value="Bacteria"/>
</dbReference>
<sequence>MPLHRNCRRLVLPLIASAALALGIAPAGAADPAPFELPGPGLRITVKRGDAVLPIAQVPSLTAGDELSIKAELPEEQGAHFILLSAFLRGATNPPPKDWIKAAETWKPKEKDNSLRLTVPKGARQMTLFLVPDTGGAEGTIADAVRGKPGEFIRATQELNQASLDRSRLDAFMAAIRAQDNYHPEYLRSVAPALARSLSMKLNEECLSKVIELQASCLLENRDALVLADVHSSSVAETLTGAPTDLVLQLSSTREAGYGYYSPYIGVVRDLARIFGAFSNPQFNYLPTLSVRRDDGVSLLLNSAPSFQKPKSVMVVAMPAIEADSPPRLRNAAEGPVCAVRAGTVLPVEGAPLVYSTAYARDMKLLITAPDGKTLDLPVEPRANLGGYVLTGDPASAGFAGAVQGRLHGYWGFEPLEGPDFALQFPGESPWTIAGEAPTLVIGRDNPLLLKGDAPACVESVTIRQNGAAAQSIGWKVAGKDGLVLSLPLADRRPGELMVDIKYQGVAKPQTLSLRAYAQASRLDSLILHGGDDWATLSGQRLDQVASVEAGGVEWKPAGLTRDGKVDRLRLAAQGALVPPQGETPARVRMADGRTASVPLTLAPPRPRVTLLSRSIARDKVDGTVALDFAGADILPDDGRIDFSVRGEGGTRFSPDDSIEVAGASSDAVLVRLTAGKGLRIEGPEVEVASLDASALPPSTFGALRFRVVQAGEAGDWQPLVPLARLPRIEAIDCAGESGCTIRGRDLFLIASIAETADFARSTQVAQGYTGSTLAVGAPADGKLFLRLRDAQEGIVSVSVGRKPGS</sequence>
<accession>T0IW36</accession>
<dbReference type="PATRIC" id="fig|1346791.3.peg.1102"/>
<keyword evidence="3" id="KW-1185">Reference proteome</keyword>
<feature type="signal peptide" evidence="1">
    <location>
        <begin position="1"/>
        <end position="29"/>
    </location>
</feature>
<dbReference type="OrthoDB" id="7052005at2"/>
<evidence type="ECO:0000313" key="2">
    <source>
        <dbReference type="EMBL" id="EQB33040.1"/>
    </source>
</evidence>
<protein>
    <submittedName>
        <fullName evidence="2">Uncharacterized protein</fullName>
    </submittedName>
</protein>
<gene>
    <name evidence="2" type="ORF">M529_05795</name>
</gene>
<proteinExistence type="predicted"/>
<dbReference type="EMBL" id="AUWY01000048">
    <property type="protein sequence ID" value="EQB33040.1"/>
    <property type="molecule type" value="Genomic_DNA"/>
</dbReference>
<comment type="caution">
    <text evidence="2">The sequence shown here is derived from an EMBL/GenBank/DDBJ whole genome shotgun (WGS) entry which is preliminary data.</text>
</comment>
<feature type="chain" id="PRO_5004577584" evidence="1">
    <location>
        <begin position="30"/>
        <end position="806"/>
    </location>
</feature>
<dbReference type="RefSeq" id="WP_021317078.1">
    <property type="nucleotide sequence ID" value="NZ_AUWY01000048.1"/>
</dbReference>
<evidence type="ECO:0000313" key="3">
    <source>
        <dbReference type="Proteomes" id="UP000015523"/>
    </source>
</evidence>
<name>T0IW36_9SPHN</name>
<organism evidence="2 3">
    <name type="scientific">Sphingobium ummariense RL-3</name>
    <dbReference type="NCBI Taxonomy" id="1346791"/>
    <lineage>
        <taxon>Bacteria</taxon>
        <taxon>Pseudomonadati</taxon>
        <taxon>Pseudomonadota</taxon>
        <taxon>Alphaproteobacteria</taxon>
        <taxon>Sphingomonadales</taxon>
        <taxon>Sphingomonadaceae</taxon>
        <taxon>Sphingobium</taxon>
    </lineage>
</organism>
<keyword evidence="1" id="KW-0732">Signal</keyword>
<dbReference type="AlphaFoldDB" id="T0IW36"/>
<dbReference type="Proteomes" id="UP000015523">
    <property type="component" value="Unassembled WGS sequence"/>
</dbReference>